<feature type="domain" description="HIT" evidence="2">
    <location>
        <begin position="40"/>
        <end position="106"/>
    </location>
</feature>
<gene>
    <name evidence="3" type="ORF">H8N03_02200</name>
</gene>
<feature type="short sequence motif" description="Histidine triad motif" evidence="1">
    <location>
        <begin position="91"/>
        <end position="95"/>
    </location>
</feature>
<sequence>MTKVAGCPLCDAAGGRVVVQAPKWRLVHAEEAGFPAFYRVVWQEHVREFSQLSAADRSDCMDVVVAVEQALIAQLQPAKVNVASLGNAVPHLHWHVVARFAWDSHFPGAVWAPAQRDADPARLAEVVAQLPTLEDRLRRGLTRTP</sequence>
<dbReference type="PROSITE" id="PS51084">
    <property type="entry name" value="HIT_2"/>
    <property type="match status" value="1"/>
</dbReference>
<protein>
    <submittedName>
        <fullName evidence="3">HIT family protein</fullName>
    </submittedName>
</protein>
<reference evidence="3" key="1">
    <citation type="submission" date="2020-08" db="EMBL/GenBank/DDBJ databases">
        <title>Ramlibacter sp. USB13 16S ribosomal RNA gene genome sequencing and assembly.</title>
        <authorList>
            <person name="Kang M."/>
        </authorList>
    </citation>
    <scope>NUCLEOTIDE SEQUENCE</scope>
    <source>
        <strain evidence="3">USB13</strain>
    </source>
</reference>
<proteinExistence type="predicted"/>
<keyword evidence="4" id="KW-1185">Reference proteome</keyword>
<dbReference type="InterPro" id="IPR036265">
    <property type="entry name" value="HIT-like_sf"/>
</dbReference>
<evidence type="ECO:0000259" key="2">
    <source>
        <dbReference type="PROSITE" id="PS51084"/>
    </source>
</evidence>
<accession>A0A923SDA3</accession>
<evidence type="ECO:0000313" key="4">
    <source>
        <dbReference type="Proteomes" id="UP000608513"/>
    </source>
</evidence>
<evidence type="ECO:0000256" key="1">
    <source>
        <dbReference type="PROSITE-ProRule" id="PRU00464"/>
    </source>
</evidence>
<dbReference type="RefSeq" id="WP_187074483.1">
    <property type="nucleotide sequence ID" value="NZ_JACORT010000001.1"/>
</dbReference>
<dbReference type="AlphaFoldDB" id="A0A923SDA3"/>
<dbReference type="InterPro" id="IPR026026">
    <property type="entry name" value="HIT_Hint"/>
</dbReference>
<dbReference type="SUPFAM" id="SSF54197">
    <property type="entry name" value="HIT-like"/>
    <property type="match status" value="1"/>
</dbReference>
<name>A0A923SDA3_9BURK</name>
<evidence type="ECO:0000313" key="3">
    <source>
        <dbReference type="EMBL" id="MBC5781737.1"/>
    </source>
</evidence>
<dbReference type="EMBL" id="JACORT010000001">
    <property type="protein sequence ID" value="MBC5781737.1"/>
    <property type="molecule type" value="Genomic_DNA"/>
</dbReference>
<dbReference type="InterPro" id="IPR011146">
    <property type="entry name" value="HIT-like"/>
</dbReference>
<comment type="caution">
    <text evidence="3">The sequence shown here is derived from an EMBL/GenBank/DDBJ whole genome shotgun (WGS) entry which is preliminary data.</text>
</comment>
<dbReference type="GO" id="GO:0003824">
    <property type="term" value="F:catalytic activity"/>
    <property type="evidence" value="ECO:0007669"/>
    <property type="project" value="InterPro"/>
</dbReference>
<dbReference type="PIRSF" id="PIRSF000714">
    <property type="entry name" value="HIT"/>
    <property type="match status" value="1"/>
</dbReference>
<dbReference type="Pfam" id="PF01230">
    <property type="entry name" value="HIT"/>
    <property type="match status" value="1"/>
</dbReference>
<dbReference type="Proteomes" id="UP000608513">
    <property type="component" value="Unassembled WGS sequence"/>
</dbReference>
<organism evidence="3 4">
    <name type="scientific">Ramlibacter cellulosilyticus</name>
    <dbReference type="NCBI Taxonomy" id="2764187"/>
    <lineage>
        <taxon>Bacteria</taxon>
        <taxon>Pseudomonadati</taxon>
        <taxon>Pseudomonadota</taxon>
        <taxon>Betaproteobacteria</taxon>
        <taxon>Burkholderiales</taxon>
        <taxon>Comamonadaceae</taxon>
        <taxon>Ramlibacter</taxon>
    </lineage>
</organism>
<dbReference type="Gene3D" id="3.30.428.10">
    <property type="entry name" value="HIT-like"/>
    <property type="match status" value="1"/>
</dbReference>